<dbReference type="Gene3D" id="2.70.50.60">
    <property type="entry name" value="abc- transporter (atp binding component) like domain"/>
    <property type="match status" value="1"/>
</dbReference>
<keyword evidence="4 7" id="KW-0067">ATP-binding</keyword>
<evidence type="ECO:0000313" key="7">
    <source>
        <dbReference type="EMBL" id="WXC77359.1"/>
    </source>
</evidence>
<dbReference type="InterPro" id="IPR017871">
    <property type="entry name" value="ABC_transporter-like_CS"/>
</dbReference>
<evidence type="ECO:0000313" key="8">
    <source>
        <dbReference type="Proteomes" id="UP001432046"/>
    </source>
</evidence>
<dbReference type="InterPro" id="IPR050683">
    <property type="entry name" value="Bact_Polysacc_Export_ATP-bd"/>
</dbReference>
<dbReference type="SMART" id="SM00382">
    <property type="entry name" value="AAA"/>
    <property type="match status" value="1"/>
</dbReference>
<dbReference type="InterPro" id="IPR029439">
    <property type="entry name" value="Wzt_C"/>
</dbReference>
<dbReference type="CDD" id="cd03220">
    <property type="entry name" value="ABC_KpsT_Wzt"/>
    <property type="match status" value="1"/>
</dbReference>
<reference evidence="7" key="2">
    <citation type="submission" date="2024-03" db="EMBL/GenBank/DDBJ databases">
        <authorList>
            <person name="Bromfield E.S.P."/>
            <person name="Cloutier S."/>
        </authorList>
    </citation>
    <scope>NUCLEOTIDE SEQUENCE</scope>
    <source>
        <strain evidence="7">5S5</strain>
    </source>
</reference>
<dbReference type="PANTHER" id="PTHR46743">
    <property type="entry name" value="TEICHOIC ACIDS EXPORT ATP-BINDING PROTEIN TAGH"/>
    <property type="match status" value="1"/>
</dbReference>
<dbReference type="SUPFAM" id="SSF52540">
    <property type="entry name" value="P-loop containing nucleoside triphosphate hydrolases"/>
    <property type="match status" value="1"/>
</dbReference>
<gene>
    <name evidence="7" type="ORF">WDK88_28455</name>
</gene>
<dbReference type="Gene3D" id="3.40.50.300">
    <property type="entry name" value="P-loop containing nucleotide triphosphate hydrolases"/>
    <property type="match status" value="1"/>
</dbReference>
<reference evidence="7" key="1">
    <citation type="journal article" date="2021" name="Int. J. Syst. Evol. Microbiol.">
        <title>Bradyrhizobium septentrionale sp. nov. (sv. septentrionale) and Bradyrhizobium quebecense sp. nov. (sv. septentrionale) associated with legumes native to Canada possess rearranged symbiosis genes and numerous insertion sequences.</title>
        <authorList>
            <person name="Bromfield E.S.P."/>
            <person name="Cloutier S."/>
        </authorList>
    </citation>
    <scope>NUCLEOTIDE SEQUENCE</scope>
    <source>
        <strain evidence="7">5S5</strain>
    </source>
</reference>
<organism evidence="7 8">
    <name type="scientific">Bradyrhizobium septentrionale</name>
    <dbReference type="NCBI Taxonomy" id="1404411"/>
    <lineage>
        <taxon>Bacteria</taxon>
        <taxon>Pseudomonadati</taxon>
        <taxon>Pseudomonadota</taxon>
        <taxon>Alphaproteobacteria</taxon>
        <taxon>Hyphomicrobiales</taxon>
        <taxon>Nitrobacteraceae</taxon>
        <taxon>Bradyrhizobium</taxon>
    </lineage>
</organism>
<keyword evidence="2" id="KW-0813">Transport</keyword>
<evidence type="ECO:0000256" key="2">
    <source>
        <dbReference type="ARBA" id="ARBA00022448"/>
    </source>
</evidence>
<comment type="similarity">
    <text evidence="1">Belongs to the ABC transporter superfamily.</text>
</comment>
<name>A0ABZ2NT62_9BRAD</name>
<dbReference type="InterPro" id="IPR003593">
    <property type="entry name" value="AAA+_ATPase"/>
</dbReference>
<dbReference type="CDD" id="cd10147">
    <property type="entry name" value="Wzt_C-like"/>
    <property type="match status" value="1"/>
</dbReference>
<proteinExistence type="inferred from homology"/>
<keyword evidence="8" id="KW-1185">Reference proteome</keyword>
<dbReference type="GO" id="GO:0005524">
    <property type="term" value="F:ATP binding"/>
    <property type="evidence" value="ECO:0007669"/>
    <property type="project" value="UniProtKB-KW"/>
</dbReference>
<dbReference type="Pfam" id="PF00005">
    <property type="entry name" value="ABC_tran"/>
    <property type="match status" value="1"/>
</dbReference>
<evidence type="ECO:0000256" key="4">
    <source>
        <dbReference type="ARBA" id="ARBA00022840"/>
    </source>
</evidence>
<keyword evidence="3" id="KW-0547">Nucleotide-binding</keyword>
<evidence type="ECO:0000256" key="3">
    <source>
        <dbReference type="ARBA" id="ARBA00022741"/>
    </source>
</evidence>
<dbReference type="PANTHER" id="PTHR46743:SF2">
    <property type="entry name" value="TEICHOIC ACIDS EXPORT ATP-BINDING PROTEIN TAGH"/>
    <property type="match status" value="1"/>
</dbReference>
<evidence type="ECO:0000256" key="1">
    <source>
        <dbReference type="ARBA" id="ARBA00005417"/>
    </source>
</evidence>
<sequence length="445" mass="49167">MSAEVVVGVNGIGKAYQIYQRPQDRLKQFVWPRLQRAIGTPARNYYRDFWAVRNMTFELRRGETVGIIGRNGSGKSTLLQLICGTLTPTEGTVEVRGRVAALLELGSGFNPEFTGRENVYLNAAILGLTPSQIKDKYDEIVAFADIGDFIEQPVKTYSSGMMVRLAFAVIAHVDADLLVIDEALSVGDAIFTHKCMRWLRSFQERGSLLFVSHDTASVQGLCDRAIWLDQGACRTQGAAKDVTEAYLKYSFQQMGGEAIELRELDGKREAVSDDAPAVSYQAHISAEPNVTDARGWNTGHAEVVSVLLENVSSPDAGHFEGGEIVRVRIRAKAHVAIDRPILGFLLRDRLGQDLFGENTLPVTNLAPKPIPAGGNAEAMFQFRLPHLPNGHYELMASIAEGDLYNHVQHHWLHDAVLVQVSSSNVRYGLVGLPFQHVDMRVVDDR</sequence>
<dbReference type="InterPro" id="IPR003439">
    <property type="entry name" value="ABC_transporter-like_ATP-bd"/>
</dbReference>
<dbReference type="PROSITE" id="PS50893">
    <property type="entry name" value="ABC_TRANSPORTER_2"/>
    <property type="match status" value="1"/>
</dbReference>
<feature type="domain" description="ABC transporter" evidence="6">
    <location>
        <begin position="32"/>
        <end position="255"/>
    </location>
</feature>
<dbReference type="InterPro" id="IPR015860">
    <property type="entry name" value="ABC_transpr_TagH-like"/>
</dbReference>
<dbReference type="Pfam" id="PF14524">
    <property type="entry name" value="Wzt_C"/>
    <property type="match status" value="1"/>
</dbReference>
<comment type="function">
    <text evidence="5">Involved in beta-(1--&gt;2)glucan export. Transmembrane domains (TMD) form a pore in the inner membrane and the ATP-binding domain (NBD) is responsible for energy generation.</text>
</comment>
<evidence type="ECO:0000256" key="5">
    <source>
        <dbReference type="ARBA" id="ARBA00024722"/>
    </source>
</evidence>
<dbReference type="PROSITE" id="PS00211">
    <property type="entry name" value="ABC_TRANSPORTER_1"/>
    <property type="match status" value="1"/>
</dbReference>
<evidence type="ECO:0000259" key="6">
    <source>
        <dbReference type="PROSITE" id="PS50893"/>
    </source>
</evidence>
<dbReference type="InterPro" id="IPR027417">
    <property type="entry name" value="P-loop_NTPase"/>
</dbReference>
<dbReference type="Proteomes" id="UP001432046">
    <property type="component" value="Chromosome"/>
</dbReference>
<dbReference type="EMBL" id="CP147711">
    <property type="protein sequence ID" value="WXC77359.1"/>
    <property type="molecule type" value="Genomic_DNA"/>
</dbReference>
<dbReference type="RefSeq" id="WP_338833450.1">
    <property type="nucleotide sequence ID" value="NZ_CP147711.1"/>
</dbReference>
<protein>
    <submittedName>
        <fullName evidence="7">ABC transporter ATP-binding protein</fullName>
    </submittedName>
</protein>
<accession>A0ABZ2NT62</accession>